<dbReference type="PANTHER" id="PTHR48073:SF2">
    <property type="entry name" value="O-SUCCINYLBENZOATE SYNTHASE"/>
    <property type="match status" value="1"/>
</dbReference>
<dbReference type="SMART" id="SM00922">
    <property type="entry name" value="MR_MLE"/>
    <property type="match status" value="1"/>
</dbReference>
<dbReference type="EMBL" id="FUWH01000002">
    <property type="protein sequence ID" value="SJZ44002.1"/>
    <property type="molecule type" value="Genomic_DNA"/>
</dbReference>
<dbReference type="RefSeq" id="WP_078830015.1">
    <property type="nucleotide sequence ID" value="NZ_FUWH01000002.1"/>
</dbReference>
<dbReference type="Proteomes" id="UP000190888">
    <property type="component" value="Unassembled WGS sequence"/>
</dbReference>
<evidence type="ECO:0000259" key="8">
    <source>
        <dbReference type="SMART" id="SM00922"/>
    </source>
</evidence>
<dbReference type="SFLD" id="SFLDF00009">
    <property type="entry name" value="o-succinylbenzoate_synthase"/>
    <property type="match status" value="1"/>
</dbReference>
<dbReference type="OrthoDB" id="9775391at2"/>
<evidence type="ECO:0000313" key="9">
    <source>
        <dbReference type="EMBL" id="SJZ44002.1"/>
    </source>
</evidence>
<feature type="binding site" evidence="6">
    <location>
        <position position="214"/>
    </location>
    <ligand>
        <name>Mg(2+)</name>
        <dbReference type="ChEBI" id="CHEBI:18420"/>
    </ligand>
</feature>
<dbReference type="Pfam" id="PF13378">
    <property type="entry name" value="MR_MLE_C"/>
    <property type="match status" value="1"/>
</dbReference>
<dbReference type="SUPFAM" id="SSF54826">
    <property type="entry name" value="Enolase N-terminal domain-like"/>
    <property type="match status" value="1"/>
</dbReference>
<organism evidence="9 10">
    <name type="scientific">Sediminibacterium ginsengisoli</name>
    <dbReference type="NCBI Taxonomy" id="413434"/>
    <lineage>
        <taxon>Bacteria</taxon>
        <taxon>Pseudomonadati</taxon>
        <taxon>Bacteroidota</taxon>
        <taxon>Chitinophagia</taxon>
        <taxon>Chitinophagales</taxon>
        <taxon>Chitinophagaceae</taxon>
        <taxon>Sediminibacterium</taxon>
    </lineage>
</organism>
<comment type="cofactor">
    <cofactor evidence="6 7">
        <name>Mg(2+)</name>
        <dbReference type="ChEBI" id="CHEBI:18420"/>
    </cofactor>
    <text evidence="6 7">Binds 1 Mg(2+) ion per subunit.</text>
</comment>
<evidence type="ECO:0000256" key="7">
    <source>
        <dbReference type="RuleBase" id="RU366006"/>
    </source>
</evidence>
<dbReference type="SUPFAM" id="SSF51604">
    <property type="entry name" value="Enolase C-terminal domain-like"/>
    <property type="match status" value="1"/>
</dbReference>
<feature type="active site" description="Proton acceptor; specific for (R)-substrate epimerization" evidence="5">
    <location>
        <position position="160"/>
    </location>
</feature>
<dbReference type="SFLD" id="SFLDG00180">
    <property type="entry name" value="muconate_cycloisomerase"/>
    <property type="match status" value="1"/>
</dbReference>
<keyword evidence="3 6" id="KW-0460">Magnesium</keyword>
<dbReference type="GO" id="GO:0000287">
    <property type="term" value="F:magnesium ion binding"/>
    <property type="evidence" value="ECO:0007669"/>
    <property type="project" value="UniProtKB-ARBA"/>
</dbReference>
<gene>
    <name evidence="9" type="ORF">SAMN04488132_10229</name>
</gene>
<keyword evidence="10" id="KW-1185">Reference proteome</keyword>
<dbReference type="InterPro" id="IPR029017">
    <property type="entry name" value="Enolase-like_N"/>
</dbReference>
<dbReference type="FunFam" id="3.30.390.10:FF:000009">
    <property type="entry name" value="Hydrophobic dipeptide epimerase"/>
    <property type="match status" value="1"/>
</dbReference>
<dbReference type="Pfam" id="PF02746">
    <property type="entry name" value="MR_MLE_N"/>
    <property type="match status" value="1"/>
</dbReference>
<keyword evidence="4 7" id="KW-0413">Isomerase</keyword>
<sequence>MIITSIEIYKYSIPMVPFTIATGTMHFAQNLFIRVHTDAGITGVGECSAFPMIVGETQATCFEMAKDFAAVWKGKDASDISARLAELDLFTARNYTAKSAFDLALYDIAAKAANLPLYKFLGGELREIESDLTIGIGTPAEMAATAAGFREKGVRVIKVKLGKEPLEDIERIRQIREAIGYETRIRIDANQGWSYEGAVQALTGLAAYQIEFCEQPMRTWNDELLPELCKISPIPVMADESVYTHHDAARIIRNHAAAYINIKFAKSGGIHEAIKINRVAEAAGIPCMMGGMLESRVALTAKVHFAMAFTNVKFYDLDTCLLGHLEDPVTGGVTYQGMHLYLPENTTGIGADVADSYLAKLEKQVI</sequence>
<name>A0A1T4KNL7_9BACT</name>
<dbReference type="CDD" id="cd03319">
    <property type="entry name" value="L-Ala-DL-Glu_epimerase"/>
    <property type="match status" value="1"/>
</dbReference>
<dbReference type="AlphaFoldDB" id="A0A1T4KNL7"/>
<dbReference type="InterPro" id="IPR036849">
    <property type="entry name" value="Enolase-like_C_sf"/>
</dbReference>
<feature type="binding site" evidence="6">
    <location>
        <position position="239"/>
    </location>
    <ligand>
        <name>Mg(2+)</name>
        <dbReference type="ChEBI" id="CHEBI:18420"/>
    </ligand>
</feature>
<dbReference type="InterPro" id="IPR034603">
    <property type="entry name" value="Dipeptide_epimerase"/>
</dbReference>
<dbReference type="GO" id="GO:0006518">
    <property type="term" value="P:peptide metabolic process"/>
    <property type="evidence" value="ECO:0007669"/>
    <property type="project" value="UniProtKB-ARBA"/>
</dbReference>
<evidence type="ECO:0000256" key="2">
    <source>
        <dbReference type="ARBA" id="ARBA00022723"/>
    </source>
</evidence>
<dbReference type="Gene3D" id="3.20.20.120">
    <property type="entry name" value="Enolase-like C-terminal domain"/>
    <property type="match status" value="1"/>
</dbReference>
<dbReference type="InterPro" id="IPR013341">
    <property type="entry name" value="Mandelate_racemase_N_dom"/>
</dbReference>
<dbReference type="PANTHER" id="PTHR48073">
    <property type="entry name" value="O-SUCCINYLBENZOATE SYNTHASE-RELATED"/>
    <property type="match status" value="1"/>
</dbReference>
<dbReference type="STRING" id="413434.SAMN04488132_10229"/>
<accession>A0A1T4KNL7</accession>
<dbReference type="GO" id="GO:0016855">
    <property type="term" value="F:racemase and epimerase activity, acting on amino acids and derivatives"/>
    <property type="evidence" value="ECO:0007669"/>
    <property type="project" value="UniProtKB-UniRule"/>
</dbReference>
<evidence type="ECO:0000256" key="6">
    <source>
        <dbReference type="PIRSR" id="PIRSR634603-3"/>
    </source>
</evidence>
<comment type="similarity">
    <text evidence="1 7">Belongs to the mandelate racemase/muconate lactonizing enzyme family.</text>
</comment>
<evidence type="ECO:0000313" key="10">
    <source>
        <dbReference type="Proteomes" id="UP000190888"/>
    </source>
</evidence>
<dbReference type="Gene3D" id="3.30.390.10">
    <property type="entry name" value="Enolase-like, N-terminal domain"/>
    <property type="match status" value="1"/>
</dbReference>
<feature type="domain" description="Mandelate racemase/muconate lactonizing enzyme C-terminal" evidence="8">
    <location>
        <begin position="139"/>
        <end position="235"/>
    </location>
</feature>
<evidence type="ECO:0000256" key="1">
    <source>
        <dbReference type="ARBA" id="ARBA00008031"/>
    </source>
</evidence>
<feature type="active site" description="Proton acceptor; specific for (S)-substrate epimerization" evidence="5">
    <location>
        <position position="263"/>
    </location>
</feature>
<keyword evidence="2 6" id="KW-0479">Metal-binding</keyword>
<dbReference type="EC" id="5.1.1.-" evidence="7"/>
<reference evidence="9 10" key="1">
    <citation type="submission" date="2017-02" db="EMBL/GenBank/DDBJ databases">
        <authorList>
            <person name="Peterson S.W."/>
        </authorList>
    </citation>
    <scope>NUCLEOTIDE SEQUENCE [LARGE SCALE GENOMIC DNA]</scope>
    <source>
        <strain evidence="9 10">DSM 22335</strain>
    </source>
</reference>
<proteinExistence type="inferred from homology"/>
<dbReference type="InterPro" id="IPR029065">
    <property type="entry name" value="Enolase_C-like"/>
</dbReference>
<protein>
    <recommendedName>
        <fullName evidence="7">Dipeptide epimerase</fullName>
        <ecNumber evidence="7">5.1.1.-</ecNumber>
    </recommendedName>
</protein>
<evidence type="ECO:0000256" key="4">
    <source>
        <dbReference type="ARBA" id="ARBA00023235"/>
    </source>
</evidence>
<feature type="binding site" evidence="6">
    <location>
        <position position="188"/>
    </location>
    <ligand>
        <name>Mg(2+)</name>
        <dbReference type="ChEBI" id="CHEBI:18420"/>
    </ligand>
</feature>
<evidence type="ECO:0000256" key="3">
    <source>
        <dbReference type="ARBA" id="ARBA00022842"/>
    </source>
</evidence>
<evidence type="ECO:0000256" key="5">
    <source>
        <dbReference type="PIRSR" id="PIRSR634603-1"/>
    </source>
</evidence>
<dbReference type="SFLD" id="SFLDS00001">
    <property type="entry name" value="Enolase"/>
    <property type="match status" value="1"/>
</dbReference>
<dbReference type="InterPro" id="IPR013342">
    <property type="entry name" value="Mandelate_racemase_C"/>
</dbReference>